<accession>A0A976NZK4</accession>
<dbReference type="EMBL" id="SHOA02000001">
    <property type="protein sequence ID" value="TDH73317.1"/>
    <property type="molecule type" value="Genomic_DNA"/>
</dbReference>
<feature type="region of interest" description="Disordered" evidence="1">
    <location>
        <begin position="268"/>
        <end position="289"/>
    </location>
</feature>
<proteinExistence type="predicted"/>
<reference evidence="2 3" key="1">
    <citation type="journal article" date="2021" name="Genome Biol.">
        <title>AFLAP: assembly-free linkage analysis pipeline using k-mers from genome sequencing data.</title>
        <authorList>
            <person name="Fletcher K."/>
            <person name="Zhang L."/>
            <person name="Gil J."/>
            <person name="Han R."/>
            <person name="Cavanaugh K."/>
            <person name="Michelmore R."/>
        </authorList>
    </citation>
    <scope>NUCLEOTIDE SEQUENCE [LARGE SCALE GENOMIC DNA]</scope>
    <source>
        <strain evidence="2 3">SF5</strain>
    </source>
</reference>
<dbReference type="RefSeq" id="XP_067822815.1">
    <property type="nucleotide sequence ID" value="XM_067966763.1"/>
</dbReference>
<evidence type="ECO:0000313" key="2">
    <source>
        <dbReference type="EMBL" id="TDH73317.1"/>
    </source>
</evidence>
<evidence type="ECO:0000313" key="3">
    <source>
        <dbReference type="Proteomes" id="UP000294530"/>
    </source>
</evidence>
<comment type="caution">
    <text evidence="2">The sequence shown here is derived from an EMBL/GenBank/DDBJ whole genome shotgun (WGS) entry which is preliminary data.</text>
</comment>
<organism evidence="2 3">
    <name type="scientific">Bremia lactucae</name>
    <name type="common">Lettuce downy mildew</name>
    <dbReference type="NCBI Taxonomy" id="4779"/>
    <lineage>
        <taxon>Eukaryota</taxon>
        <taxon>Sar</taxon>
        <taxon>Stramenopiles</taxon>
        <taxon>Oomycota</taxon>
        <taxon>Peronosporomycetes</taxon>
        <taxon>Peronosporales</taxon>
        <taxon>Peronosporaceae</taxon>
        <taxon>Bremia</taxon>
    </lineage>
</organism>
<protein>
    <submittedName>
        <fullName evidence="2">Uncharacterized protein</fullName>
    </submittedName>
</protein>
<evidence type="ECO:0000256" key="1">
    <source>
        <dbReference type="SAM" id="MobiDB-lite"/>
    </source>
</evidence>
<dbReference type="OrthoDB" id="129170at2759"/>
<keyword evidence="3" id="KW-1185">Reference proteome</keyword>
<sequence length="389" mass="43324">MEKYIKNYVWHGVFDKLDTRCTTWMTGTVAGLRRKEGGLAVPNLRAELLALSAVTVSRWGSSATKTSLLIGEMLLRNGKKHECAAQKLTMGWTRRRVTGFTAGSTLWAAGRCVLGEHAGSGHHGEHVAQVARFYSHIEKQVPTSLLWDDTSCEIDLTVMLRSEILTIRNYFATHYESVQIVWLPYLNLNNFPLFTPTGVIKPGAEMKVMWGRGIVGSILGWHKTSRTKLTFTAKDSRFLSALRPLIVALIAFPEILYNREQATVIPVTTKPPDTPFEVHTRPSTTSDGTVHLSVFTEPGQVAYTFVVGTWQEASIPLQQWAGQQCRIEKVGPHPALHRLVDLRRRKGAKPHTRQYYKDVNRTPESGQPKGSVGCGQFAHRGGAGKPWIG</sequence>
<dbReference type="Proteomes" id="UP000294530">
    <property type="component" value="Unassembled WGS sequence"/>
</dbReference>
<name>A0A976NZK4_BRELC</name>
<dbReference type="GeneID" id="94352434"/>
<gene>
    <name evidence="2" type="ORF">CCR75_008713</name>
</gene>
<dbReference type="KEGG" id="blac:94352434"/>
<dbReference type="AlphaFoldDB" id="A0A976NZK4"/>
<feature type="region of interest" description="Disordered" evidence="1">
    <location>
        <begin position="359"/>
        <end position="389"/>
    </location>
</feature>